<dbReference type="PANTHER" id="PTHR47331">
    <property type="entry name" value="PHD-TYPE DOMAIN-CONTAINING PROTEIN"/>
    <property type="match status" value="1"/>
</dbReference>
<dbReference type="InterPro" id="IPR036397">
    <property type="entry name" value="RNaseH_sf"/>
</dbReference>
<dbReference type="InterPro" id="IPR040676">
    <property type="entry name" value="DUF5641"/>
</dbReference>
<keyword evidence="3" id="KW-1185">Reference proteome</keyword>
<dbReference type="EnsemblMetazoa" id="XM_029492009.1">
    <property type="protein sequence ID" value="XP_029347869.1"/>
    <property type="gene ID" value="LOC115034679"/>
</dbReference>
<dbReference type="PROSITE" id="PS50994">
    <property type="entry name" value="INTEGRASE"/>
    <property type="match status" value="1"/>
</dbReference>
<accession>A0A8R2JVW9</accession>
<reference evidence="3" key="1">
    <citation type="submission" date="2010-06" db="EMBL/GenBank/DDBJ databases">
        <authorList>
            <person name="Jiang H."/>
            <person name="Abraham K."/>
            <person name="Ali S."/>
            <person name="Alsbrooks S.L."/>
            <person name="Anim B.N."/>
            <person name="Anosike U.S."/>
            <person name="Attaway T."/>
            <person name="Bandaranaike D.P."/>
            <person name="Battles P.K."/>
            <person name="Bell S.N."/>
            <person name="Bell A.V."/>
            <person name="Beltran B."/>
            <person name="Bickham C."/>
            <person name="Bustamante Y."/>
            <person name="Caleb T."/>
            <person name="Canada A."/>
            <person name="Cardenas V."/>
            <person name="Carter K."/>
            <person name="Chacko J."/>
            <person name="Chandrabose M.N."/>
            <person name="Chavez D."/>
            <person name="Chavez A."/>
            <person name="Chen L."/>
            <person name="Chu H.-S."/>
            <person name="Claassen K.J."/>
            <person name="Cockrell R."/>
            <person name="Collins M."/>
            <person name="Cooper J.A."/>
            <person name="Cree A."/>
            <person name="Curry S.M."/>
            <person name="Da Y."/>
            <person name="Dao M.D."/>
            <person name="Das B."/>
            <person name="Davila M.-L."/>
            <person name="Davy-Carroll L."/>
            <person name="Denson S."/>
            <person name="Dinh H."/>
            <person name="Ebong V.E."/>
            <person name="Edwards J.R."/>
            <person name="Egan A."/>
            <person name="El-Daye J."/>
            <person name="Escobedo L."/>
            <person name="Fernandez S."/>
            <person name="Fernando P.R."/>
            <person name="Flagg N."/>
            <person name="Forbes L.D."/>
            <person name="Fowler R.G."/>
            <person name="Fu Q."/>
            <person name="Gabisi R.A."/>
            <person name="Ganer J."/>
            <person name="Garbino Pronczuk A."/>
            <person name="Garcia R.M."/>
            <person name="Garner T."/>
            <person name="Garrett T.E."/>
            <person name="Gonzalez D.A."/>
            <person name="Hamid H."/>
            <person name="Hawkins E.S."/>
            <person name="Hirani K."/>
            <person name="Hogues M.E."/>
            <person name="Hollins B."/>
            <person name="Hsiao C.-H."/>
            <person name="Jabil R."/>
            <person name="James M.L."/>
            <person name="Jhangiani S.N."/>
            <person name="Johnson B."/>
            <person name="Johnson Q."/>
            <person name="Joshi V."/>
            <person name="Kalu J.B."/>
            <person name="Kam C."/>
            <person name="Kashfia A."/>
            <person name="Keebler J."/>
            <person name="Kisamo H."/>
            <person name="Kovar C.L."/>
            <person name="Lago L.A."/>
            <person name="Lai C.-Y."/>
            <person name="Laidlaw J."/>
            <person name="Lara F."/>
            <person name="Le T.-K."/>
            <person name="Lee S.L."/>
            <person name="Legall F.H."/>
            <person name="Lemon S.J."/>
            <person name="Lewis L.R."/>
            <person name="Li B."/>
            <person name="Liu Y."/>
            <person name="Liu Y.-S."/>
            <person name="Lopez J."/>
            <person name="Lozado R.J."/>
            <person name="Lu J."/>
            <person name="Madu R.C."/>
            <person name="Maheshwari M."/>
            <person name="Maheshwari R."/>
            <person name="Malloy K."/>
            <person name="Martinez E."/>
            <person name="Mathew T."/>
            <person name="Mercado I.C."/>
            <person name="Mercado C."/>
            <person name="Meyer B."/>
            <person name="Montgomery K."/>
            <person name="Morgan M.B."/>
            <person name="Munidasa M."/>
            <person name="Nazareth L.V."/>
            <person name="Nelson J."/>
            <person name="Ng B.M."/>
            <person name="Nguyen N.B."/>
            <person name="Nguyen P.Q."/>
            <person name="Nguyen T."/>
            <person name="Obregon M."/>
            <person name="Okwuonu G.O."/>
            <person name="Onwere C.G."/>
            <person name="Orozco G."/>
            <person name="Parra A."/>
            <person name="Patel S."/>
            <person name="Patil S."/>
            <person name="Perez A."/>
            <person name="Perez Y."/>
            <person name="Pham C."/>
            <person name="Primus E.L."/>
            <person name="Pu L.-L."/>
            <person name="Puazo M."/>
            <person name="Qin X."/>
            <person name="Quiroz J.B."/>
            <person name="Reese J."/>
            <person name="Richards S."/>
            <person name="Rives C.M."/>
            <person name="Robberts R."/>
            <person name="Ruiz S.J."/>
            <person name="Ruiz M.J."/>
            <person name="Santibanez J."/>
            <person name="Schneider B.W."/>
            <person name="Sisson I."/>
            <person name="Smith M."/>
            <person name="Sodergren E."/>
            <person name="Song X.-Z."/>
            <person name="Song B.B."/>
            <person name="Summersgill H."/>
            <person name="Thelus R."/>
            <person name="Thornton R.D."/>
            <person name="Trejos Z.Y."/>
            <person name="Usmani K."/>
            <person name="Vattathil S."/>
            <person name="Villasana D."/>
            <person name="Walker D.L."/>
            <person name="Wang S."/>
            <person name="Wang K."/>
            <person name="White C.S."/>
            <person name="Williams A.C."/>
            <person name="Williamson J."/>
            <person name="Wilson K."/>
            <person name="Woghiren I.O."/>
            <person name="Woodworth J.R."/>
            <person name="Worley K.C."/>
            <person name="Wright R.A."/>
            <person name="Wu W."/>
            <person name="Young L."/>
            <person name="Zhang L."/>
            <person name="Zhang J."/>
            <person name="Zhu Y."/>
            <person name="Muzny D.M."/>
            <person name="Weinstock G."/>
            <person name="Gibbs R.A."/>
        </authorList>
    </citation>
    <scope>NUCLEOTIDE SEQUENCE [LARGE SCALE GENOMIC DNA]</scope>
    <source>
        <strain evidence="3">LSR1</strain>
    </source>
</reference>
<name>A0A8R2JVW9_ACYPI</name>
<dbReference type="Gene3D" id="3.30.420.10">
    <property type="entry name" value="Ribonuclease H-like superfamily/Ribonuclease H"/>
    <property type="match status" value="1"/>
</dbReference>
<sequence length="317" mass="35385">MGNLPAQRVRQSRPFSHVGIDFAGPLSIKDGRRRNAPSVKCYLAVFVCMSIKAIHVEVVSDLSTNAFIASLHRFVSRRGVPSDIYSDCGTNFIGADRELQKLFGKLATQNSVSDAIPCRWHFNPPAAPHFGGLWEAAVKSVKFHLKRVVGTQILTFEELTTLASRIEAVLNSRPLTAMSSDPHDLRALSPGDFLIGQPLTAIPEPDQTYIAQNRLNRWELLRQIYQSFWKRWASEYLTTLQGRSKWVQHQPNVKVGDLVLIQTPNQPPMFWKLGRIESTHPGQDGVVRVATVRTNNGSIKRPVVKLAVLPMEGNSST</sequence>
<evidence type="ECO:0000259" key="1">
    <source>
        <dbReference type="PROSITE" id="PS50994"/>
    </source>
</evidence>
<dbReference type="Proteomes" id="UP000007819">
    <property type="component" value="Unassembled WGS sequence"/>
</dbReference>
<dbReference type="SUPFAM" id="SSF53098">
    <property type="entry name" value="Ribonuclease H-like"/>
    <property type="match status" value="1"/>
</dbReference>
<evidence type="ECO:0000313" key="2">
    <source>
        <dbReference type="EnsemblMetazoa" id="XP_029347869.1"/>
    </source>
</evidence>
<dbReference type="Pfam" id="PF18701">
    <property type="entry name" value="DUF5641"/>
    <property type="match status" value="1"/>
</dbReference>
<feature type="domain" description="Integrase catalytic" evidence="1">
    <location>
        <begin position="10"/>
        <end position="198"/>
    </location>
</feature>
<organism evidence="2 3">
    <name type="scientific">Acyrthosiphon pisum</name>
    <name type="common">Pea aphid</name>
    <dbReference type="NCBI Taxonomy" id="7029"/>
    <lineage>
        <taxon>Eukaryota</taxon>
        <taxon>Metazoa</taxon>
        <taxon>Ecdysozoa</taxon>
        <taxon>Arthropoda</taxon>
        <taxon>Hexapoda</taxon>
        <taxon>Insecta</taxon>
        <taxon>Pterygota</taxon>
        <taxon>Neoptera</taxon>
        <taxon>Paraneoptera</taxon>
        <taxon>Hemiptera</taxon>
        <taxon>Sternorrhyncha</taxon>
        <taxon>Aphidomorpha</taxon>
        <taxon>Aphidoidea</taxon>
        <taxon>Aphididae</taxon>
        <taxon>Macrosiphini</taxon>
        <taxon>Acyrthosiphon</taxon>
    </lineage>
</organism>
<proteinExistence type="predicted"/>
<protein>
    <recommendedName>
        <fullName evidence="1">Integrase catalytic domain-containing protein</fullName>
    </recommendedName>
</protein>
<reference evidence="2" key="2">
    <citation type="submission" date="2022-06" db="UniProtKB">
        <authorList>
            <consortium name="EnsemblMetazoa"/>
        </authorList>
    </citation>
    <scope>IDENTIFICATION</scope>
</reference>
<dbReference type="InterPro" id="IPR012337">
    <property type="entry name" value="RNaseH-like_sf"/>
</dbReference>
<dbReference type="OrthoDB" id="5986643at2759"/>
<dbReference type="AlphaFoldDB" id="A0A8R2JVW9"/>
<evidence type="ECO:0000313" key="3">
    <source>
        <dbReference type="Proteomes" id="UP000007819"/>
    </source>
</evidence>
<dbReference type="GO" id="GO:0003676">
    <property type="term" value="F:nucleic acid binding"/>
    <property type="evidence" value="ECO:0007669"/>
    <property type="project" value="InterPro"/>
</dbReference>
<dbReference type="InterPro" id="IPR001584">
    <property type="entry name" value="Integrase_cat-core"/>
</dbReference>
<dbReference type="RefSeq" id="XP_029347869.1">
    <property type="nucleotide sequence ID" value="XM_029492009.1"/>
</dbReference>
<dbReference type="KEGG" id="api:115034679"/>
<dbReference type="GO" id="GO:0015074">
    <property type="term" value="P:DNA integration"/>
    <property type="evidence" value="ECO:0007669"/>
    <property type="project" value="InterPro"/>
</dbReference>
<dbReference type="GeneID" id="115034679"/>